<accession>A0A3B0ZPQ9</accession>
<proteinExistence type="predicted"/>
<reference evidence="1" key="1">
    <citation type="submission" date="2018-06" db="EMBL/GenBank/DDBJ databases">
        <authorList>
            <person name="Zhirakovskaya E."/>
        </authorList>
    </citation>
    <scope>NUCLEOTIDE SEQUENCE</scope>
</reference>
<name>A0A3B0ZPQ9_9ZZZZ</name>
<dbReference type="AlphaFoldDB" id="A0A3B0ZPQ9"/>
<sequence>MKFFIVLLITLNALAFYLYQQEIVDVVEKKEVVTHSSEQPLLQLASEHIDLPELGSLVEFIPYCYEIGGVKKTLLDRLVARMNEAELSIQSDLQKRDEIENYWVYIPAQETLNQARALYEEMVRMGVKDLYVIEAGKNKNSISLGLYNQHAAALDRLAWFTAKNITASIAPRYKVRNIYRVDIGPLSALQNEKMLEIMEDQFSSIEYENSSCI</sequence>
<organism evidence="1">
    <name type="scientific">hydrothermal vent metagenome</name>
    <dbReference type="NCBI Taxonomy" id="652676"/>
    <lineage>
        <taxon>unclassified sequences</taxon>
        <taxon>metagenomes</taxon>
        <taxon>ecological metagenomes</taxon>
    </lineage>
</organism>
<evidence type="ECO:0000313" key="1">
    <source>
        <dbReference type="EMBL" id="VAW89422.1"/>
    </source>
</evidence>
<dbReference type="EMBL" id="UOFP01000270">
    <property type="protein sequence ID" value="VAW89422.1"/>
    <property type="molecule type" value="Genomic_DNA"/>
</dbReference>
<evidence type="ECO:0008006" key="2">
    <source>
        <dbReference type="Google" id="ProtNLM"/>
    </source>
</evidence>
<protein>
    <recommendedName>
        <fullName evidence="2">SPOR domain-containing protein</fullName>
    </recommendedName>
</protein>
<gene>
    <name evidence="1" type="ORF">MNBD_GAMMA18-178</name>
</gene>